<evidence type="ECO:0000313" key="1">
    <source>
        <dbReference type="EMBL" id="GAA4458973.1"/>
    </source>
</evidence>
<proteinExistence type="predicted"/>
<protein>
    <submittedName>
        <fullName evidence="1">Uncharacterized protein</fullName>
    </submittedName>
</protein>
<gene>
    <name evidence="1" type="ORF">GCM10023189_32040</name>
</gene>
<keyword evidence="2" id="KW-1185">Reference proteome</keyword>
<dbReference type="EMBL" id="BAABHD010000030">
    <property type="protein sequence ID" value="GAA4458973.1"/>
    <property type="molecule type" value="Genomic_DNA"/>
</dbReference>
<evidence type="ECO:0000313" key="2">
    <source>
        <dbReference type="Proteomes" id="UP001501175"/>
    </source>
</evidence>
<dbReference type="Proteomes" id="UP001501175">
    <property type="component" value="Unassembled WGS sequence"/>
</dbReference>
<name>A0ABP8N1S8_9BACT</name>
<sequence length="105" mass="11909">MNGRIRNHSSKVLWVVVSQKRSLKAHLLAPNQQSPAVIDVDAVRAVDGTPIEGYSDWVRIRDISRADVYDTKNALKINCFTCSPDEERVFNMITYDYSPKWGVAL</sequence>
<organism evidence="1 2">
    <name type="scientific">Nibrella saemangeumensis</name>
    <dbReference type="NCBI Taxonomy" id="1084526"/>
    <lineage>
        <taxon>Bacteria</taxon>
        <taxon>Pseudomonadati</taxon>
        <taxon>Bacteroidota</taxon>
        <taxon>Cytophagia</taxon>
        <taxon>Cytophagales</taxon>
        <taxon>Spirosomataceae</taxon>
        <taxon>Nibrella</taxon>
    </lineage>
</organism>
<comment type="caution">
    <text evidence="1">The sequence shown here is derived from an EMBL/GenBank/DDBJ whole genome shotgun (WGS) entry which is preliminary data.</text>
</comment>
<accession>A0ABP8N1S8</accession>
<reference evidence="2" key="1">
    <citation type="journal article" date="2019" name="Int. J. Syst. Evol. Microbiol.">
        <title>The Global Catalogue of Microorganisms (GCM) 10K type strain sequencing project: providing services to taxonomists for standard genome sequencing and annotation.</title>
        <authorList>
            <consortium name="The Broad Institute Genomics Platform"/>
            <consortium name="The Broad Institute Genome Sequencing Center for Infectious Disease"/>
            <person name="Wu L."/>
            <person name="Ma J."/>
        </authorList>
    </citation>
    <scope>NUCLEOTIDE SEQUENCE [LARGE SCALE GENOMIC DNA]</scope>
    <source>
        <strain evidence="2">JCM 17927</strain>
    </source>
</reference>